<evidence type="ECO:0000313" key="1">
    <source>
        <dbReference type="EMBL" id="KKM92896.1"/>
    </source>
</evidence>
<name>A0A0F9M0N9_9ZZZZ</name>
<gene>
    <name evidence="1" type="ORF">LCGC14_1213950</name>
</gene>
<reference evidence="1" key="1">
    <citation type="journal article" date="2015" name="Nature">
        <title>Complex archaea that bridge the gap between prokaryotes and eukaryotes.</title>
        <authorList>
            <person name="Spang A."/>
            <person name="Saw J.H."/>
            <person name="Jorgensen S.L."/>
            <person name="Zaremba-Niedzwiedzka K."/>
            <person name="Martijn J."/>
            <person name="Lind A.E."/>
            <person name="van Eijk R."/>
            <person name="Schleper C."/>
            <person name="Guy L."/>
            <person name="Ettema T.J."/>
        </authorList>
    </citation>
    <scope>NUCLEOTIDE SEQUENCE</scope>
</reference>
<proteinExistence type="predicted"/>
<dbReference type="AlphaFoldDB" id="A0A0F9M0N9"/>
<accession>A0A0F9M0N9</accession>
<protein>
    <submittedName>
        <fullName evidence="1">Uncharacterized protein</fullName>
    </submittedName>
</protein>
<dbReference type="EMBL" id="LAZR01006338">
    <property type="protein sequence ID" value="KKM92896.1"/>
    <property type="molecule type" value="Genomic_DNA"/>
</dbReference>
<organism evidence="1">
    <name type="scientific">marine sediment metagenome</name>
    <dbReference type="NCBI Taxonomy" id="412755"/>
    <lineage>
        <taxon>unclassified sequences</taxon>
        <taxon>metagenomes</taxon>
        <taxon>ecological metagenomes</taxon>
    </lineage>
</organism>
<comment type="caution">
    <text evidence="1">The sequence shown here is derived from an EMBL/GenBank/DDBJ whole genome shotgun (WGS) entry which is preliminary data.</text>
</comment>
<sequence length="100" mass="10300">MASINHIASGVDVAAAGTAVALSSTQITAAWVFIQAKADNTGKIHVGGSAVSSTSKMVELSPTDGFTFPTPSVPNIYDLQEIFIDADNNDDGVWVGYGVV</sequence>